<sequence length="169" mass="19185">MRGTYPGGQALVPFACDNIELPRWMTAPFSLLNNMKETMFGRKADDITIPSPMERSRRTVYRYHVIPTSELCWLSQYDVRTPLDIPLVASTCTSVSASCHSFSLVCCDYCCSHYCCANLAYLLTFSSLLQLLHFSNLGSIIFSSLLLRNAFDDWGTRRRWLIRYSAPSG</sequence>
<comment type="caution">
    <text evidence="1">The sequence shown here is derived from an EMBL/GenBank/DDBJ whole genome shotgun (WGS) entry which is preliminary data.</text>
</comment>
<protein>
    <submittedName>
        <fullName evidence="1">Uncharacterized protein</fullName>
    </submittedName>
</protein>
<name>A0A1Y1YEK8_9PLEO</name>
<keyword evidence="2" id="KW-1185">Reference proteome</keyword>
<evidence type="ECO:0000313" key="1">
    <source>
        <dbReference type="EMBL" id="ORX96442.1"/>
    </source>
</evidence>
<dbReference type="EMBL" id="MCFA01000257">
    <property type="protein sequence ID" value="ORX96442.1"/>
    <property type="molecule type" value="Genomic_DNA"/>
</dbReference>
<evidence type="ECO:0000313" key="2">
    <source>
        <dbReference type="Proteomes" id="UP000193144"/>
    </source>
</evidence>
<dbReference type="AlphaFoldDB" id="A0A1Y1YEK8"/>
<gene>
    <name evidence="1" type="ORF">BCR34DRAFT_180847</name>
</gene>
<reference evidence="1 2" key="1">
    <citation type="submission" date="2016-07" db="EMBL/GenBank/DDBJ databases">
        <title>Pervasive Adenine N6-methylation of Active Genes in Fungi.</title>
        <authorList>
            <consortium name="DOE Joint Genome Institute"/>
            <person name="Mondo S.J."/>
            <person name="Dannebaum R.O."/>
            <person name="Kuo R.C."/>
            <person name="Labutti K."/>
            <person name="Haridas S."/>
            <person name="Kuo A."/>
            <person name="Salamov A."/>
            <person name="Ahrendt S.R."/>
            <person name="Lipzen A."/>
            <person name="Sullivan W."/>
            <person name="Andreopoulos W.B."/>
            <person name="Clum A."/>
            <person name="Lindquist E."/>
            <person name="Daum C."/>
            <person name="Ramamoorthy G.K."/>
            <person name="Gryganskyi A."/>
            <person name="Culley D."/>
            <person name="Magnuson J.K."/>
            <person name="James T.Y."/>
            <person name="O'Malley M.A."/>
            <person name="Stajich J.E."/>
            <person name="Spatafora J.W."/>
            <person name="Visel A."/>
            <person name="Grigoriev I.V."/>
        </authorList>
    </citation>
    <scope>NUCLEOTIDE SEQUENCE [LARGE SCALE GENOMIC DNA]</scope>
    <source>
        <strain evidence="1 2">CBS 115471</strain>
    </source>
</reference>
<organism evidence="1 2">
    <name type="scientific">Clohesyomyces aquaticus</name>
    <dbReference type="NCBI Taxonomy" id="1231657"/>
    <lineage>
        <taxon>Eukaryota</taxon>
        <taxon>Fungi</taxon>
        <taxon>Dikarya</taxon>
        <taxon>Ascomycota</taxon>
        <taxon>Pezizomycotina</taxon>
        <taxon>Dothideomycetes</taxon>
        <taxon>Pleosporomycetidae</taxon>
        <taxon>Pleosporales</taxon>
        <taxon>Lindgomycetaceae</taxon>
        <taxon>Clohesyomyces</taxon>
    </lineage>
</organism>
<proteinExistence type="predicted"/>
<dbReference type="Proteomes" id="UP000193144">
    <property type="component" value="Unassembled WGS sequence"/>
</dbReference>
<accession>A0A1Y1YEK8</accession>